<dbReference type="GO" id="GO:0003700">
    <property type="term" value="F:DNA-binding transcription factor activity"/>
    <property type="evidence" value="ECO:0007669"/>
    <property type="project" value="InterPro"/>
</dbReference>
<evidence type="ECO:0000313" key="3">
    <source>
        <dbReference type="Proteomes" id="UP000008909"/>
    </source>
</evidence>
<gene>
    <name evidence="2" type="ORF">CLF_103699</name>
</gene>
<dbReference type="AlphaFoldDB" id="G7YA85"/>
<feature type="domain" description="WRKY" evidence="1">
    <location>
        <begin position="59"/>
        <end position="117"/>
    </location>
</feature>
<dbReference type="PANTHER" id="PTHR31569">
    <property type="entry name" value="SWIM-TYPE DOMAIN-CONTAINING PROTEIN"/>
    <property type="match status" value="1"/>
</dbReference>
<accession>G7YA85</accession>
<dbReference type="InterPro" id="IPR052579">
    <property type="entry name" value="Zinc_finger_SWIM"/>
</dbReference>
<dbReference type="InterPro" id="IPR048324">
    <property type="entry name" value="ZSWIM1-3_RNaseH-like"/>
</dbReference>
<evidence type="ECO:0000259" key="1">
    <source>
        <dbReference type="PROSITE" id="PS50811"/>
    </source>
</evidence>
<dbReference type="InterPro" id="IPR003657">
    <property type="entry name" value="WRKY_dom"/>
</dbReference>
<dbReference type="Proteomes" id="UP000008909">
    <property type="component" value="Unassembled WGS sequence"/>
</dbReference>
<organism evidence="2 3">
    <name type="scientific">Clonorchis sinensis</name>
    <name type="common">Chinese liver fluke</name>
    <dbReference type="NCBI Taxonomy" id="79923"/>
    <lineage>
        <taxon>Eukaryota</taxon>
        <taxon>Metazoa</taxon>
        <taxon>Spiralia</taxon>
        <taxon>Lophotrochozoa</taxon>
        <taxon>Platyhelminthes</taxon>
        <taxon>Trematoda</taxon>
        <taxon>Digenea</taxon>
        <taxon>Opisthorchiida</taxon>
        <taxon>Opisthorchiata</taxon>
        <taxon>Opisthorchiidae</taxon>
        <taxon>Clonorchis</taxon>
    </lineage>
</organism>
<reference key="2">
    <citation type="submission" date="2011-10" db="EMBL/GenBank/DDBJ databases">
        <title>The genome and transcriptome sequence of Clonorchis sinensis provide insights into the carcinogenic liver fluke.</title>
        <authorList>
            <person name="Wang X."/>
            <person name="Huang Y."/>
            <person name="Chen W."/>
            <person name="Liu H."/>
            <person name="Guo L."/>
            <person name="Chen Y."/>
            <person name="Luo F."/>
            <person name="Zhou W."/>
            <person name="Sun J."/>
            <person name="Mao Q."/>
            <person name="Liang P."/>
            <person name="Zhou C."/>
            <person name="Tian Y."/>
            <person name="Men J."/>
            <person name="Lv X."/>
            <person name="Huang L."/>
            <person name="Zhou J."/>
            <person name="Hu Y."/>
            <person name="Li R."/>
            <person name="Zhang F."/>
            <person name="Lei H."/>
            <person name="Li X."/>
            <person name="Hu X."/>
            <person name="Liang C."/>
            <person name="Xu J."/>
            <person name="Wu Z."/>
            <person name="Yu X."/>
        </authorList>
    </citation>
    <scope>NUCLEOTIDE SEQUENCE</scope>
    <source>
        <strain>Henan</strain>
    </source>
</reference>
<sequence length="583" mass="66421">MAENVLSLKAVDDFTKKLVRPRFFSFSALQIALRKYMTINFVVFVRINSQKSSDSKLSYEKAFYRCSGRPCRQSQGRGIRRSYSIRCTGCPARFHVRRYNDQLMVTSYYLEHNHPRSKFIFDRLPVNRRLTNEELRECSALLKYGAPSSQIRQYVADHFGKVLTIQDVYSYRVKCRPPLLNDFQSIVTQLRECGHALLVESEGGRLSHFCFSRTQQIALFRRFPDVVNVDATHGTNRLGYKLYTFLVTDGMGTGRPAMYAFVESEHFAPLRKLYCLFKEMMGGVLSRLTMSLVVSVANQLTLLTAGVREIDYHTTVIAAVTSLAHCVEKIFRCAHQSQHRKPYSYGENNLGVLLVSSPRLYRIKPIAYDAVPFPKKPCTHSPRQSCLYPDCNLMIMPDGVAPTSWEVLPSLSRSKIPAVVVYIQNGEDLVEFIGHKLPHLTQRRSIFQNGPVGAQLAFSQQSNNRKPIAQNIWQIKVVFKKIRVSRHGKEYPHYDSLHNRNSTQRLIEIWFAKLVGLFNIQTVLLELSTTFLPVCSTVTDFEAVHCNFPHLLPTVVYGCTPTSYEKGRIACPAFLPAGCKLGS</sequence>
<proteinExistence type="predicted"/>
<dbReference type="PANTHER" id="PTHR31569:SF4">
    <property type="entry name" value="SWIM-TYPE DOMAIN-CONTAINING PROTEIN"/>
    <property type="match status" value="1"/>
</dbReference>
<name>G7YA85_CLOSI</name>
<keyword evidence="3" id="KW-1185">Reference proteome</keyword>
<dbReference type="GO" id="GO:0043565">
    <property type="term" value="F:sequence-specific DNA binding"/>
    <property type="evidence" value="ECO:0007669"/>
    <property type="project" value="InterPro"/>
</dbReference>
<dbReference type="EMBL" id="DF142991">
    <property type="protein sequence ID" value="GAA49869.1"/>
    <property type="molecule type" value="Genomic_DNA"/>
</dbReference>
<evidence type="ECO:0000313" key="2">
    <source>
        <dbReference type="EMBL" id="GAA49869.1"/>
    </source>
</evidence>
<dbReference type="Pfam" id="PF21056">
    <property type="entry name" value="ZSWIM1-3_RNaseH-like"/>
    <property type="match status" value="1"/>
</dbReference>
<reference evidence="2" key="1">
    <citation type="journal article" date="2011" name="Genome Biol.">
        <title>The draft genome of the carcinogenic human liver fluke Clonorchis sinensis.</title>
        <authorList>
            <person name="Wang X."/>
            <person name="Chen W."/>
            <person name="Huang Y."/>
            <person name="Sun J."/>
            <person name="Men J."/>
            <person name="Liu H."/>
            <person name="Luo F."/>
            <person name="Guo L."/>
            <person name="Lv X."/>
            <person name="Deng C."/>
            <person name="Zhou C."/>
            <person name="Fan Y."/>
            <person name="Li X."/>
            <person name="Huang L."/>
            <person name="Hu Y."/>
            <person name="Liang C."/>
            <person name="Hu X."/>
            <person name="Xu J."/>
            <person name="Yu X."/>
        </authorList>
    </citation>
    <scope>NUCLEOTIDE SEQUENCE [LARGE SCALE GENOMIC DNA]</scope>
    <source>
        <strain evidence="2">Henan</strain>
    </source>
</reference>
<protein>
    <recommendedName>
        <fullName evidence="1">WRKY domain-containing protein</fullName>
    </recommendedName>
</protein>
<dbReference type="PROSITE" id="PS50811">
    <property type="entry name" value="WRKY"/>
    <property type="match status" value="1"/>
</dbReference>